<feature type="domain" description="Rax2-like second" evidence="4">
    <location>
        <begin position="227"/>
        <end position="376"/>
    </location>
</feature>
<dbReference type="CDD" id="cd12148">
    <property type="entry name" value="fungal_TF_MHR"/>
    <property type="match status" value="1"/>
</dbReference>
<gene>
    <name evidence="6" type="ORF">GQ26_0240440</name>
</gene>
<dbReference type="SUPFAM" id="SSF50965">
    <property type="entry name" value="Galactose oxidase, central domain"/>
    <property type="match status" value="2"/>
</dbReference>
<comment type="caution">
    <text evidence="6">The sequence shown here is derived from an EMBL/GenBank/DDBJ whole genome shotgun (WGS) entry which is preliminary data.</text>
</comment>
<keyword evidence="2" id="KW-0472">Membrane</keyword>
<dbReference type="InterPro" id="IPR011043">
    <property type="entry name" value="Gal_Oxase/kelch_b-propeller"/>
</dbReference>
<dbReference type="InterPro" id="IPR048265">
    <property type="entry name" value="Rax2-like_third"/>
</dbReference>
<name>A0A093UY26_TALMA</name>
<keyword evidence="2" id="KW-0812">Transmembrane</keyword>
<dbReference type="Pfam" id="PF20843">
    <property type="entry name" value="Rax2_3"/>
    <property type="match status" value="1"/>
</dbReference>
<dbReference type="PANTHER" id="PTHR31778:SF2">
    <property type="entry name" value="BUD SITE SELECTION PROTEIN RAX2"/>
    <property type="match status" value="1"/>
</dbReference>
<dbReference type="GO" id="GO:1902929">
    <property type="term" value="C:plasma membrane of growing cell tip"/>
    <property type="evidence" value="ECO:0007669"/>
    <property type="project" value="TreeGrafter"/>
</dbReference>
<evidence type="ECO:0000313" key="6">
    <source>
        <dbReference type="EMBL" id="KFX45187.1"/>
    </source>
</evidence>
<feature type="transmembrane region" description="Helical" evidence="2">
    <location>
        <begin position="1154"/>
        <end position="1181"/>
    </location>
</feature>
<evidence type="ECO:0000259" key="4">
    <source>
        <dbReference type="Pfam" id="PF20842"/>
    </source>
</evidence>
<dbReference type="eggNOG" id="ENOG502QQZD">
    <property type="taxonomic scope" value="Eukaryota"/>
</dbReference>
<feature type="domain" description="Rax2-like C-terminal" evidence="3">
    <location>
        <begin position="898"/>
        <end position="1147"/>
    </location>
</feature>
<dbReference type="EMBL" id="JPOX01000024">
    <property type="protein sequence ID" value="KFX45187.1"/>
    <property type="molecule type" value="Genomic_DNA"/>
</dbReference>
<dbReference type="InterPro" id="IPR024982">
    <property type="entry name" value="Rax2-like_C"/>
</dbReference>
<feature type="domain" description="Rax2-like third" evidence="5">
    <location>
        <begin position="387"/>
        <end position="540"/>
    </location>
</feature>
<dbReference type="InterPro" id="IPR021858">
    <property type="entry name" value="Fun_TF"/>
</dbReference>
<dbReference type="Pfam" id="PF20842">
    <property type="entry name" value="Rax2_2"/>
    <property type="match status" value="1"/>
</dbReference>
<evidence type="ECO:0000256" key="2">
    <source>
        <dbReference type="SAM" id="Phobius"/>
    </source>
</evidence>
<feature type="compositionally biased region" description="Polar residues" evidence="1">
    <location>
        <begin position="1431"/>
        <end position="1443"/>
    </location>
</feature>
<sequence length="1971" mass="211829">MRASSLSRPATAVAVSALFSTWQLPTANAFTATPVSLPNLDLSPLGRVALTGNFDSISIYSYLEEKESAPSTNGCQSLLTTLPNGDITTLLSADADILAMCSWTRKDGSFEGIVVGGNFTSLGGIKAQGLALYDPTLNSVRNISGLSGVVQALLCDQDSDSVYVGGNYMVENSTNAMIWNGATGWQALPFGGFNGPISSIVKNSEGHIIFGGKFDGLGNVSTSAATNSSQVVNLSTAKITSDAQTSLSGFIDPRNIICKSDDADSSGSTWLLADYSPGFWQAQMGFTFYPSKIRLSNTHYQGRGTQSFRFQALPDTGIMNLTYIDPSTGQRAFCDSECPLSNDTSEPYRDFELVNPVGMSGFMIQVLSWYGQGAGLDGIEIFQSQVFTYAVNDFNEPACTGIKFPATSTTTGNWTVTSAGASSDYMIADASQSDVSITFKPDIPQSGNYSVLLYTPGCSDAGSCSSRGIVNVSATFRSTEPKATLDTSIIYQTNNFEKYDTIYSGYIEANSDSFRSEITVTPIAGQGNIQIVASRVGFHLLGSTSTGGLNGLFDYDPSNVTNTEFSTNSIDSIGSNLDNGATIYSLVQSGDVTYAAGNFSHPSLNNILSFTASGNATSLGDGGLNSYVKSLLLLDNTLYAAGNFTNTAQGSARGFNHVAAYSTSSKTWSPLGAGVNGPVNSILTFPINSTNGTTEITVALSGSFDEILAFGSFASIKTSGFAVWVPSENNWLQNLNVNVMAYSGQLTATVGVGNNTTILAGSLISNGISARGAVSLTNSDGLAIQPLPVNIQEAKSSSSTSKRDSVAQNVSEVLVGYFDTSNRRNLTILGGQFTATATDGTTVQNLIFLDGSKNDTVTGLPSGVDSNSTFTTLAVYKDTLFAGGAVTGSAGSSTLNGFVAYNLSTPGFASPQPPALTGKNVVANSIVVRPSSTEVYFGGVFDAAGALPCPAVCVWDTSDGQWSRPGVDMQGSVTSLQWASDNQLIAAGNLTVGSNQTMVATYDTSSQKWASVEGASPSEIPGAISAFGPAATDMSSYWIAGQDSNGSTFLMEYDGSKFNSAGQLFGASTTILGLQVVGLSTNHKNTDLLNDDQVLLITGQLVIPHFGNASAALYNGTALTPFILSSTARGEAGTIRGMFTEKQNTFSGKKSPRLSAGLVVLISFCIALGCVFLIVALGIILSRVQRYRQGYVQAPTAFQTDRPTSMRRLARSDHGCDEQYQAVGGVEGEEKLQCAQCRKASRECQPSEGIVFRHQQNASMNNKTADEGNGRDTLRGFYNYKNTFREDSVWLEIPKNVIFVDNTNPHAEELETAILASDPSNHEAIANEWNHRNSMSTPNDTALGLNALSTAAAAQQSYFLQHSSVASPETPGLRHATTSSDLRIPSTPKTLHSPIKAINALLPPTSPPLSITSSSNNNNNINFLLNPSNSGSPSVDSRLSTSIGRRESSSYHSTTARHRSALSNARLDAKVETDHEVAFLLRHFAENPGYWMDLFDLDFYFSSLVPVKALSNPLLKYAACAYAAKQLNRVRGAKAIMGGNCSKQASMELWPDAENVDWEWYGAKYYDKAIQLLMRELQHDAGSPAPLSTPEAFGQWQAAELCDDGGRARKRRRRFSNSRFSSSHSDEVLAATAILSVYEFLDATGPAWNGHLSGVKSLLDIAEIGMMPLEQESSPAEGVLPRKRPGLSRARRATFWNFARQDYISAFINEGQTRLNPEDLLLWTDAGLQLDSNGFVVPSNTDAESTMKEDMISNALIWLLSKIVNFIDAGDQIQLFSAGGPNEQGPIGVSQNTLLERWYRLHSELDAWYRGLPDTFQPCARLEPARRPHLAVGIDDDCPFAEVWYSMPMCASTMQHYHMARIILLINKPHESTARRTTVTNRLKSYRSIESEIRLHSYEICNISMSRMDASSRIHSLQPLFVTGQCLTEPRERRTILSLLRGIEADTGWATEYRVKQLLKEWEWDEAATMS</sequence>
<evidence type="ECO:0000259" key="5">
    <source>
        <dbReference type="Pfam" id="PF20843"/>
    </source>
</evidence>
<dbReference type="HOGENOM" id="CLU_234426_0_0_1"/>
<accession>A0A093UY26</accession>
<evidence type="ECO:0000256" key="1">
    <source>
        <dbReference type="SAM" id="MobiDB-lite"/>
    </source>
</evidence>
<feature type="region of interest" description="Disordered" evidence="1">
    <location>
        <begin position="1425"/>
        <end position="1457"/>
    </location>
</feature>
<feature type="region of interest" description="Disordered" evidence="1">
    <location>
        <begin position="1369"/>
        <end position="1388"/>
    </location>
</feature>
<evidence type="ECO:0000259" key="3">
    <source>
        <dbReference type="Pfam" id="PF12768"/>
    </source>
</evidence>
<keyword evidence="2" id="KW-1133">Transmembrane helix</keyword>
<dbReference type="Pfam" id="PF11951">
    <property type="entry name" value="Fungal_trans_2"/>
    <property type="match status" value="1"/>
</dbReference>
<dbReference type="PANTHER" id="PTHR31778">
    <property type="entry name" value="BUD SITE SELECTION PROTEIN RAX2"/>
    <property type="match status" value="1"/>
</dbReference>
<organism evidence="6">
    <name type="scientific">Talaromyces marneffei PM1</name>
    <dbReference type="NCBI Taxonomy" id="1077442"/>
    <lineage>
        <taxon>Eukaryota</taxon>
        <taxon>Fungi</taxon>
        <taxon>Dikarya</taxon>
        <taxon>Ascomycota</taxon>
        <taxon>Pezizomycotina</taxon>
        <taxon>Eurotiomycetes</taxon>
        <taxon>Eurotiomycetidae</taxon>
        <taxon>Eurotiales</taxon>
        <taxon>Trichocomaceae</taxon>
        <taxon>Talaromyces</taxon>
        <taxon>Talaromyces sect. Talaromyces</taxon>
    </lineage>
</organism>
<protein>
    <submittedName>
        <fullName evidence="6">Polarized growth protein rax2</fullName>
    </submittedName>
</protein>
<dbReference type="InterPro" id="IPR048266">
    <property type="entry name" value="Rax2-like_second"/>
</dbReference>
<proteinExistence type="predicted"/>
<dbReference type="Pfam" id="PF12768">
    <property type="entry name" value="Rax2"/>
    <property type="match status" value="1"/>
</dbReference>
<reference evidence="6" key="1">
    <citation type="journal article" date="2014" name="PLoS Genet.">
        <title>Signature Gene Expression Reveals Novel Clues to the Molecular Mechanisms of Dimorphic Transition in Penicillium marneffei.</title>
        <authorList>
            <person name="Yang E."/>
            <person name="Wang G."/>
            <person name="Cai J."/>
            <person name="Woo P.C."/>
            <person name="Lau S.K."/>
            <person name="Yuen K.-Y."/>
            <person name="Chow W.-N."/>
            <person name="Lin X."/>
        </authorList>
    </citation>
    <scope>NUCLEOTIDE SEQUENCE [LARGE SCALE GENOMIC DNA]</scope>
    <source>
        <strain evidence="6">PM1</strain>
    </source>
</reference>